<dbReference type="InterPro" id="IPR002828">
    <property type="entry name" value="SurE-like_Pase/nucleotidase"/>
</dbReference>
<organism evidence="7 8">
    <name type="scientific">Kribbella yunnanensis</name>
    <dbReference type="NCBI Taxonomy" id="190194"/>
    <lineage>
        <taxon>Bacteria</taxon>
        <taxon>Bacillati</taxon>
        <taxon>Actinomycetota</taxon>
        <taxon>Actinomycetes</taxon>
        <taxon>Propionibacteriales</taxon>
        <taxon>Kribbellaceae</taxon>
        <taxon>Kribbella</taxon>
    </lineage>
</organism>
<dbReference type="Proteomes" id="UP001500280">
    <property type="component" value="Unassembled WGS sequence"/>
</dbReference>
<dbReference type="EC" id="3.1.3.5" evidence="5"/>
<dbReference type="Gene3D" id="3.40.1210.10">
    <property type="entry name" value="Survival protein SurE-like phosphatase/nucleotidase"/>
    <property type="match status" value="1"/>
</dbReference>
<keyword evidence="8" id="KW-1185">Reference proteome</keyword>
<evidence type="ECO:0000259" key="6">
    <source>
        <dbReference type="Pfam" id="PF01975"/>
    </source>
</evidence>
<keyword evidence="5" id="KW-0547">Nucleotide-binding</keyword>
<evidence type="ECO:0000256" key="1">
    <source>
        <dbReference type="ARBA" id="ARBA00000815"/>
    </source>
</evidence>
<proteinExistence type="inferred from homology"/>
<dbReference type="SUPFAM" id="SSF64167">
    <property type="entry name" value="SurE-like"/>
    <property type="match status" value="1"/>
</dbReference>
<evidence type="ECO:0000256" key="2">
    <source>
        <dbReference type="ARBA" id="ARBA00011062"/>
    </source>
</evidence>
<comment type="function">
    <text evidence="5">Nucleotidase that shows phosphatase activity on nucleoside 5'-monophosphates.</text>
</comment>
<evidence type="ECO:0000256" key="5">
    <source>
        <dbReference type="HAMAP-Rule" id="MF_00060"/>
    </source>
</evidence>
<feature type="binding site" evidence="5">
    <location>
        <position position="9"/>
    </location>
    <ligand>
        <name>a divalent metal cation</name>
        <dbReference type="ChEBI" id="CHEBI:60240"/>
    </ligand>
</feature>
<dbReference type="EMBL" id="BAAANF010000018">
    <property type="protein sequence ID" value="GAA1702853.1"/>
    <property type="molecule type" value="Genomic_DNA"/>
</dbReference>
<dbReference type="Pfam" id="PF01975">
    <property type="entry name" value="SurE"/>
    <property type="match status" value="1"/>
</dbReference>
<comment type="catalytic activity">
    <reaction evidence="1 5">
        <text>a ribonucleoside 5'-phosphate + H2O = a ribonucleoside + phosphate</text>
        <dbReference type="Rhea" id="RHEA:12484"/>
        <dbReference type="ChEBI" id="CHEBI:15377"/>
        <dbReference type="ChEBI" id="CHEBI:18254"/>
        <dbReference type="ChEBI" id="CHEBI:43474"/>
        <dbReference type="ChEBI" id="CHEBI:58043"/>
        <dbReference type="EC" id="3.1.3.5"/>
    </reaction>
</comment>
<dbReference type="RefSeq" id="WP_344158679.1">
    <property type="nucleotide sequence ID" value="NZ_BAAANF010000018.1"/>
</dbReference>
<gene>
    <name evidence="5 7" type="primary">surE</name>
    <name evidence="7" type="ORF">GCM10009745_57740</name>
</gene>
<name>A0ABP4UCG3_9ACTN</name>
<protein>
    <recommendedName>
        <fullName evidence="5">5'-nucleotidase SurE</fullName>
        <ecNumber evidence="5">3.1.3.5</ecNumber>
    </recommendedName>
    <alternativeName>
        <fullName evidence="5">Nucleoside 5'-monophosphate phosphohydrolase</fullName>
    </alternativeName>
</protein>
<dbReference type="PANTHER" id="PTHR30457">
    <property type="entry name" value="5'-NUCLEOTIDASE SURE"/>
    <property type="match status" value="1"/>
</dbReference>
<keyword evidence="3 5" id="KW-0479">Metal-binding</keyword>
<accession>A0ABP4UCG3</accession>
<dbReference type="InterPro" id="IPR030048">
    <property type="entry name" value="SurE"/>
</dbReference>
<evidence type="ECO:0000256" key="3">
    <source>
        <dbReference type="ARBA" id="ARBA00022723"/>
    </source>
</evidence>
<comment type="subcellular location">
    <subcellularLocation>
        <location evidence="5">Cytoplasm</location>
    </subcellularLocation>
</comment>
<evidence type="ECO:0000313" key="7">
    <source>
        <dbReference type="EMBL" id="GAA1702853.1"/>
    </source>
</evidence>
<dbReference type="InterPro" id="IPR036523">
    <property type="entry name" value="SurE-like_sf"/>
</dbReference>
<keyword evidence="5" id="KW-0963">Cytoplasm</keyword>
<feature type="binding site" evidence="5">
    <location>
        <position position="41"/>
    </location>
    <ligand>
        <name>a divalent metal cation</name>
        <dbReference type="ChEBI" id="CHEBI:60240"/>
    </ligand>
</feature>
<dbReference type="HAMAP" id="MF_00060">
    <property type="entry name" value="SurE"/>
    <property type="match status" value="1"/>
</dbReference>
<evidence type="ECO:0000256" key="4">
    <source>
        <dbReference type="ARBA" id="ARBA00022801"/>
    </source>
</evidence>
<feature type="domain" description="Survival protein SurE-like phosphatase/nucleotidase" evidence="6">
    <location>
        <begin position="4"/>
        <end position="182"/>
    </location>
</feature>
<dbReference type="PANTHER" id="PTHR30457:SF0">
    <property type="entry name" value="PHOSPHATASE, PUTATIVE (AFU_ORTHOLOGUE AFUA_4G01070)-RELATED"/>
    <property type="match status" value="1"/>
</dbReference>
<feature type="binding site" evidence="5">
    <location>
        <position position="10"/>
    </location>
    <ligand>
        <name>a divalent metal cation</name>
        <dbReference type="ChEBI" id="CHEBI:60240"/>
    </ligand>
</feature>
<sequence length="253" mass="25674">MARILITNDDGFQAPGIRALAPVIASLGHEVSVIAPLDDQSGFGSARVGTVNRPIQTVVEEEGGISYRGVAGTPALAVTLATVGAFGPAPDLVLSGINRGHNIGVPIFHSGTVAAALTAAGQGISGVAVSIEGAAPTNWITAATMAGEALAWIAAEPVGTVLSLNVPDRPIDELAGVRHATLTPITRERLVATTAPTGEPMITVAPPRPDPPAGTDEALLRAGYVTVSPLIGIRVLPDDDAAIALAKRLSSYR</sequence>
<comment type="caution">
    <text evidence="7">The sequence shown here is derived from an EMBL/GenBank/DDBJ whole genome shotgun (WGS) entry which is preliminary data.</text>
</comment>
<feature type="binding site" evidence="5">
    <location>
        <position position="98"/>
    </location>
    <ligand>
        <name>a divalent metal cation</name>
        <dbReference type="ChEBI" id="CHEBI:60240"/>
    </ligand>
</feature>
<keyword evidence="4 5" id="KW-0378">Hydrolase</keyword>
<comment type="cofactor">
    <cofactor evidence="5">
        <name>a divalent metal cation</name>
        <dbReference type="ChEBI" id="CHEBI:60240"/>
    </cofactor>
    <text evidence="5">Binds 1 divalent metal cation per subunit.</text>
</comment>
<comment type="similarity">
    <text evidence="2 5">Belongs to the SurE nucleotidase family.</text>
</comment>
<evidence type="ECO:0000313" key="8">
    <source>
        <dbReference type="Proteomes" id="UP001500280"/>
    </source>
</evidence>
<reference evidence="8" key="1">
    <citation type="journal article" date="2019" name="Int. J. Syst. Evol. Microbiol.">
        <title>The Global Catalogue of Microorganisms (GCM) 10K type strain sequencing project: providing services to taxonomists for standard genome sequencing and annotation.</title>
        <authorList>
            <consortium name="The Broad Institute Genomics Platform"/>
            <consortium name="The Broad Institute Genome Sequencing Center for Infectious Disease"/>
            <person name="Wu L."/>
            <person name="Ma J."/>
        </authorList>
    </citation>
    <scope>NUCLEOTIDE SEQUENCE [LARGE SCALE GENOMIC DNA]</scope>
    <source>
        <strain evidence="8">JCM 14307</strain>
    </source>
</reference>